<sequence>MYARTNGLEFGSEKALFDYYVKLLSEVVGSEEARKKIYCVSRDWSHLGFCSQIDVVVTEKLKDFPVFYNVIEDMYFHIREKTTAVAESNNIFSPLNQNQSLLNIFSYYHCSKPKLEWDLDHWLANIKCPEGGFATRTEALGCCIEV</sequence>
<evidence type="ECO:0000313" key="3">
    <source>
        <dbReference type="Proteomes" id="UP000631114"/>
    </source>
</evidence>
<organism evidence="2 3">
    <name type="scientific">Coptis chinensis</name>
    <dbReference type="NCBI Taxonomy" id="261450"/>
    <lineage>
        <taxon>Eukaryota</taxon>
        <taxon>Viridiplantae</taxon>
        <taxon>Streptophyta</taxon>
        <taxon>Embryophyta</taxon>
        <taxon>Tracheophyta</taxon>
        <taxon>Spermatophyta</taxon>
        <taxon>Magnoliopsida</taxon>
        <taxon>Ranunculales</taxon>
        <taxon>Ranunculaceae</taxon>
        <taxon>Coptidoideae</taxon>
        <taxon>Coptis</taxon>
    </lineage>
</organism>
<dbReference type="EMBL" id="JADFTS010000006">
    <property type="protein sequence ID" value="KAF9600703.1"/>
    <property type="molecule type" value="Genomic_DNA"/>
</dbReference>
<comment type="caution">
    <text evidence="2">The sequence shown here is derived from an EMBL/GenBank/DDBJ whole genome shotgun (WGS) entry which is preliminary data.</text>
</comment>
<keyword evidence="3" id="KW-1185">Reference proteome</keyword>
<feature type="domain" description="MORF/ORRM1/DAG-like MORF" evidence="1">
    <location>
        <begin position="12"/>
        <end position="83"/>
    </location>
</feature>
<evidence type="ECO:0000259" key="1">
    <source>
        <dbReference type="Pfam" id="PF21864"/>
    </source>
</evidence>
<dbReference type="InterPro" id="IPR054059">
    <property type="entry name" value="MORF/ORRM1/DAG-like_MORF"/>
</dbReference>
<proteinExistence type="predicted"/>
<gene>
    <name evidence="2" type="ORF">IFM89_011374</name>
</gene>
<dbReference type="AlphaFoldDB" id="A0A835HPH5"/>
<dbReference type="Pfam" id="PF21864">
    <property type="entry name" value="MORF_dom"/>
    <property type="match status" value="1"/>
</dbReference>
<dbReference type="Proteomes" id="UP000631114">
    <property type="component" value="Unassembled WGS sequence"/>
</dbReference>
<protein>
    <recommendedName>
        <fullName evidence="1">MORF/ORRM1/DAG-like MORF domain-containing protein</fullName>
    </recommendedName>
</protein>
<accession>A0A835HPH5</accession>
<name>A0A835HPH5_9MAGN</name>
<reference evidence="2 3" key="1">
    <citation type="submission" date="2020-10" db="EMBL/GenBank/DDBJ databases">
        <title>The Coptis chinensis genome and diversification of protoberbering-type alkaloids.</title>
        <authorList>
            <person name="Wang B."/>
            <person name="Shu S."/>
            <person name="Song C."/>
            <person name="Liu Y."/>
        </authorList>
    </citation>
    <scope>NUCLEOTIDE SEQUENCE [LARGE SCALE GENOMIC DNA]</scope>
    <source>
        <strain evidence="2">HL-2020</strain>
        <tissue evidence="2">Leaf</tissue>
    </source>
</reference>
<evidence type="ECO:0000313" key="2">
    <source>
        <dbReference type="EMBL" id="KAF9600703.1"/>
    </source>
</evidence>